<sequence length="73" mass="8281">MCYVPSLTRSRTSKQRFKNVDLLPLIGSVYEYVSCSLDSDHNNNCDNDSNNQQYDNQTAHLLPGLALIVCCFH</sequence>
<dbReference type="EMBL" id="HACG01023720">
    <property type="protein sequence ID" value="CEK70585.1"/>
    <property type="molecule type" value="Transcribed_RNA"/>
</dbReference>
<reference evidence="1" key="1">
    <citation type="submission" date="2014-12" db="EMBL/GenBank/DDBJ databases">
        <title>Insight into the proteome of Arion vulgaris.</title>
        <authorList>
            <person name="Aradska J."/>
            <person name="Bulat T."/>
            <person name="Smidak R."/>
            <person name="Sarate P."/>
            <person name="Gangsoo J."/>
            <person name="Sialana F."/>
            <person name="Bilban M."/>
            <person name="Lubec G."/>
        </authorList>
    </citation>
    <scope>NUCLEOTIDE SEQUENCE</scope>
    <source>
        <tissue evidence="1">Skin</tissue>
    </source>
</reference>
<accession>A0A0B6ZS65</accession>
<name>A0A0B6ZS65_9EUPU</name>
<evidence type="ECO:0000313" key="1">
    <source>
        <dbReference type="EMBL" id="CEK70585.1"/>
    </source>
</evidence>
<organism evidence="1">
    <name type="scientific">Arion vulgaris</name>
    <dbReference type="NCBI Taxonomy" id="1028688"/>
    <lineage>
        <taxon>Eukaryota</taxon>
        <taxon>Metazoa</taxon>
        <taxon>Spiralia</taxon>
        <taxon>Lophotrochozoa</taxon>
        <taxon>Mollusca</taxon>
        <taxon>Gastropoda</taxon>
        <taxon>Heterobranchia</taxon>
        <taxon>Euthyneura</taxon>
        <taxon>Panpulmonata</taxon>
        <taxon>Eupulmonata</taxon>
        <taxon>Stylommatophora</taxon>
        <taxon>Helicina</taxon>
        <taxon>Arionoidea</taxon>
        <taxon>Arionidae</taxon>
        <taxon>Arion</taxon>
    </lineage>
</organism>
<proteinExistence type="predicted"/>
<gene>
    <name evidence="1" type="primary">ORF74786</name>
</gene>
<dbReference type="AlphaFoldDB" id="A0A0B6ZS65"/>
<protein>
    <submittedName>
        <fullName evidence="1">Uncharacterized protein</fullName>
    </submittedName>
</protein>